<protein>
    <submittedName>
        <fullName evidence="1">SMI1/KNR4 family protein</fullName>
    </submittedName>
</protein>
<organism evidence="1 2">
    <name type="scientific">Pseudoalteromonas rhizosphaerae</name>
    <dbReference type="NCBI Taxonomy" id="2518973"/>
    <lineage>
        <taxon>Bacteria</taxon>
        <taxon>Pseudomonadati</taxon>
        <taxon>Pseudomonadota</taxon>
        <taxon>Gammaproteobacteria</taxon>
        <taxon>Alteromonadales</taxon>
        <taxon>Pseudoalteromonadaceae</taxon>
        <taxon>Pseudoalteromonas</taxon>
    </lineage>
</organism>
<accession>A0ABW8L101</accession>
<gene>
    <name evidence="1" type="ORF">ACI2JU_17795</name>
</gene>
<reference evidence="1 2" key="1">
    <citation type="submission" date="2024-11" db="EMBL/GenBank/DDBJ databases">
        <title>The Natural Products Discovery Center: Release of the First 8490 Sequenced Strains for Exploring Actinobacteria Biosynthetic Diversity.</title>
        <authorList>
            <person name="Kalkreuter E."/>
            <person name="Kautsar S.A."/>
            <person name="Yang D."/>
            <person name="Bader C.D."/>
            <person name="Teijaro C.N."/>
            <person name="Fluegel L."/>
            <person name="Davis C.M."/>
            <person name="Simpson J.R."/>
            <person name="Lauterbach L."/>
            <person name="Steele A.D."/>
            <person name="Gui C."/>
            <person name="Meng S."/>
            <person name="Li G."/>
            <person name="Viehrig K."/>
            <person name="Ye F."/>
            <person name="Su P."/>
            <person name="Kiefer A.F."/>
            <person name="Nichols A."/>
            <person name="Cepeda A.J."/>
            <person name="Yan W."/>
            <person name="Fan B."/>
            <person name="Jiang Y."/>
            <person name="Adhikari A."/>
            <person name="Zheng C.-J."/>
            <person name="Schuster L."/>
            <person name="Cowan T.M."/>
            <person name="Smanski M.J."/>
            <person name="Chevrette M.G."/>
            <person name="De Carvalho L.P.S."/>
            <person name="Shen B."/>
        </authorList>
    </citation>
    <scope>NUCLEOTIDE SEQUENCE [LARGE SCALE GENOMIC DNA]</scope>
    <source>
        <strain evidence="1 2">NPDC078403</strain>
    </source>
</reference>
<name>A0ABW8L101_9GAMM</name>
<dbReference type="Proteomes" id="UP001620262">
    <property type="component" value="Unassembled WGS sequence"/>
</dbReference>
<dbReference type="RefSeq" id="WP_182719132.1">
    <property type="nucleotide sequence ID" value="NZ_JBJDOT010000028.1"/>
</dbReference>
<keyword evidence="2" id="KW-1185">Reference proteome</keyword>
<comment type="caution">
    <text evidence="1">The sequence shown here is derived from an EMBL/GenBank/DDBJ whole genome shotgun (WGS) entry which is preliminary data.</text>
</comment>
<dbReference type="InterPro" id="IPR037883">
    <property type="entry name" value="Knr4/Smi1-like_sf"/>
</dbReference>
<sequence>MNLVEMLKDHSSVVGQGQARKKVYDLEARLNIDLPKDFFDYLVNLNYAEIFDEPIYGINPEIKRLDIYEQNKHTEHFRYGFLMVFSNDIDGTIYIRPDTSNVYNASFTSPIANSFTEFVANVLKEA</sequence>
<evidence type="ECO:0000313" key="1">
    <source>
        <dbReference type="EMBL" id="MFK3865708.1"/>
    </source>
</evidence>
<dbReference type="Pfam" id="PF14567">
    <property type="entry name" value="SUKH_5"/>
    <property type="match status" value="1"/>
</dbReference>
<dbReference type="SUPFAM" id="SSF160631">
    <property type="entry name" value="SMI1/KNR4-like"/>
    <property type="match status" value="1"/>
</dbReference>
<evidence type="ECO:0000313" key="2">
    <source>
        <dbReference type="Proteomes" id="UP001620262"/>
    </source>
</evidence>
<proteinExistence type="predicted"/>
<dbReference type="Gene3D" id="3.40.1580.10">
    <property type="entry name" value="SMI1/KNR4-like"/>
    <property type="match status" value="1"/>
</dbReference>
<dbReference type="EMBL" id="JBJDOT010000028">
    <property type="protein sequence ID" value="MFK3865708.1"/>
    <property type="molecule type" value="Genomic_DNA"/>
</dbReference>